<evidence type="ECO:0000313" key="1">
    <source>
        <dbReference type="EMBL" id="QXM06164.1"/>
    </source>
</evidence>
<sequence length="413" mass="46515">MYYYKSENKIFISEKEYKNMKKISESEASSSREIIYLLHEIDPENSRRSFSVTDPSLAFLNKEGIHLLQKSKTKKTLPSWLISKIIERKVKSINTAYPNWKNALDSPFPEQWRIHIAGMGDVGGTLVTGLRLLGGEKISKIGIYDKNINHIKRWEYEINQILSPFTQKKYPEISIISEDKIFDCDLFIFCVSVGVPPIGKEKNDVRIAQFEGNAKIVKAYAKMARAKNFKGIFAIVSDPVDLLCKAAFLESNKNDDGNLDFKGLGADQIRGYGLGVMHARAAYYANKDPKLRHYLKLGRAFGPHGEGLIIADSIQNYNEELSNILTEKAKTANLKVRATGFKPYIAPALSSGSLSIIATIMGDWHYSATYMGGVFMGAKNRNTPTGIEIERLELPNSLINKLENTFKSLRRIL</sequence>
<protein>
    <submittedName>
        <fullName evidence="1">Lactate dehydrogenase</fullName>
    </submittedName>
</protein>
<organism evidence="1 2">
    <name type="scientific">Crassaminicella indica</name>
    <dbReference type="NCBI Taxonomy" id="2855394"/>
    <lineage>
        <taxon>Bacteria</taxon>
        <taxon>Bacillati</taxon>
        <taxon>Bacillota</taxon>
        <taxon>Clostridia</taxon>
        <taxon>Eubacteriales</taxon>
        <taxon>Clostridiaceae</taxon>
        <taxon>Crassaminicella</taxon>
    </lineage>
</organism>
<name>A0ABX8RAT0_9CLOT</name>
<reference evidence="1" key="1">
    <citation type="submission" date="2021-07" db="EMBL/GenBank/DDBJ databases">
        <title>Complete genome sequence of Crassaminicella sp. 143-21, isolated from a deep-sea hydrothermal vent.</title>
        <authorList>
            <person name="Li X."/>
        </authorList>
    </citation>
    <scope>NUCLEOTIDE SEQUENCE</scope>
    <source>
        <strain evidence="1">143-21</strain>
    </source>
</reference>
<gene>
    <name evidence="1" type="ORF">KVH43_12560</name>
</gene>
<accession>A0ABX8RAT0</accession>
<keyword evidence="2" id="KW-1185">Reference proteome</keyword>
<evidence type="ECO:0000313" key="2">
    <source>
        <dbReference type="Proteomes" id="UP000886818"/>
    </source>
</evidence>
<proteinExistence type="predicted"/>
<dbReference type="Proteomes" id="UP000886818">
    <property type="component" value="Chromosome"/>
</dbReference>
<dbReference type="RefSeq" id="WP_218282861.1">
    <property type="nucleotide sequence ID" value="NZ_CP078093.1"/>
</dbReference>
<dbReference type="EMBL" id="CP078093">
    <property type="protein sequence ID" value="QXM06164.1"/>
    <property type="molecule type" value="Genomic_DNA"/>
</dbReference>